<dbReference type="Proteomes" id="UP000324800">
    <property type="component" value="Unassembled WGS sequence"/>
</dbReference>
<proteinExistence type="predicted"/>
<dbReference type="AlphaFoldDB" id="A0A5J4U9U8"/>
<reference evidence="1 2" key="1">
    <citation type="submission" date="2019-03" db="EMBL/GenBank/DDBJ databases">
        <title>Single cell metagenomics reveals metabolic interactions within the superorganism composed of flagellate Streblomastix strix and complex community of Bacteroidetes bacteria on its surface.</title>
        <authorList>
            <person name="Treitli S.C."/>
            <person name="Kolisko M."/>
            <person name="Husnik F."/>
            <person name="Keeling P."/>
            <person name="Hampl V."/>
        </authorList>
    </citation>
    <scope>NUCLEOTIDE SEQUENCE [LARGE SCALE GENOMIC DNA]</scope>
    <source>
        <strain evidence="1">ST1C</strain>
    </source>
</reference>
<gene>
    <name evidence="1" type="ORF">EZS28_037264</name>
</gene>
<sequence length="89" mass="9902">MTVKRTAKLFGKQKDLRLQIQKVSLFLNTMDHQNAQAARLGGWNTTMIMNMTAISDIIWWIANIIANPSAQLTQIPPQMTMTTDAAPSG</sequence>
<evidence type="ECO:0000313" key="2">
    <source>
        <dbReference type="Proteomes" id="UP000324800"/>
    </source>
</evidence>
<comment type="caution">
    <text evidence="1">The sequence shown here is derived from an EMBL/GenBank/DDBJ whole genome shotgun (WGS) entry which is preliminary data.</text>
</comment>
<dbReference type="EMBL" id="SNRW01018571">
    <property type="protein sequence ID" value="KAA6367209.1"/>
    <property type="molecule type" value="Genomic_DNA"/>
</dbReference>
<evidence type="ECO:0000313" key="1">
    <source>
        <dbReference type="EMBL" id="KAA6367209.1"/>
    </source>
</evidence>
<accession>A0A5J4U9U8</accession>
<organism evidence="1 2">
    <name type="scientific">Streblomastix strix</name>
    <dbReference type="NCBI Taxonomy" id="222440"/>
    <lineage>
        <taxon>Eukaryota</taxon>
        <taxon>Metamonada</taxon>
        <taxon>Preaxostyla</taxon>
        <taxon>Oxymonadida</taxon>
        <taxon>Streblomastigidae</taxon>
        <taxon>Streblomastix</taxon>
    </lineage>
</organism>
<name>A0A5J4U9U8_9EUKA</name>
<protein>
    <submittedName>
        <fullName evidence="1">Uncharacterized protein</fullName>
    </submittedName>
</protein>